<dbReference type="AlphaFoldDB" id="A0A0B6ZIU7"/>
<organism evidence="2">
    <name type="scientific">Arion vulgaris</name>
    <dbReference type="NCBI Taxonomy" id="1028688"/>
    <lineage>
        <taxon>Eukaryota</taxon>
        <taxon>Metazoa</taxon>
        <taxon>Spiralia</taxon>
        <taxon>Lophotrochozoa</taxon>
        <taxon>Mollusca</taxon>
        <taxon>Gastropoda</taxon>
        <taxon>Heterobranchia</taxon>
        <taxon>Euthyneura</taxon>
        <taxon>Panpulmonata</taxon>
        <taxon>Eupulmonata</taxon>
        <taxon>Stylommatophora</taxon>
        <taxon>Helicina</taxon>
        <taxon>Arionoidea</taxon>
        <taxon>Arionidae</taxon>
        <taxon>Arion</taxon>
    </lineage>
</organism>
<evidence type="ECO:0000256" key="1">
    <source>
        <dbReference type="SAM" id="MobiDB-lite"/>
    </source>
</evidence>
<sequence>MIIPPTVHHNEHYSPSPLGGRHRSATKIFQAPTYPRSSLPDLSTISQFSRHESLFAVSFFLWWQAINFPGCGF</sequence>
<accession>A0A0B6ZIU7</accession>
<feature type="region of interest" description="Disordered" evidence="1">
    <location>
        <begin position="1"/>
        <end position="21"/>
    </location>
</feature>
<proteinExistence type="predicted"/>
<dbReference type="EMBL" id="HACG01021684">
    <property type="protein sequence ID" value="CEK68549.1"/>
    <property type="molecule type" value="Transcribed_RNA"/>
</dbReference>
<feature type="non-terminal residue" evidence="2">
    <location>
        <position position="73"/>
    </location>
</feature>
<protein>
    <submittedName>
        <fullName evidence="2">Uncharacterized protein</fullName>
    </submittedName>
</protein>
<evidence type="ECO:0000313" key="2">
    <source>
        <dbReference type="EMBL" id="CEK68549.1"/>
    </source>
</evidence>
<name>A0A0B6ZIU7_9EUPU</name>
<reference evidence="2" key="1">
    <citation type="submission" date="2014-12" db="EMBL/GenBank/DDBJ databases">
        <title>Insight into the proteome of Arion vulgaris.</title>
        <authorList>
            <person name="Aradska J."/>
            <person name="Bulat T."/>
            <person name="Smidak R."/>
            <person name="Sarate P."/>
            <person name="Gangsoo J."/>
            <person name="Sialana F."/>
            <person name="Bilban M."/>
            <person name="Lubec G."/>
        </authorList>
    </citation>
    <scope>NUCLEOTIDE SEQUENCE</scope>
    <source>
        <tissue evidence="2">Skin</tissue>
    </source>
</reference>
<gene>
    <name evidence="2" type="primary">ORF66704</name>
</gene>